<evidence type="ECO:0000256" key="3">
    <source>
        <dbReference type="ARBA" id="ARBA00022729"/>
    </source>
</evidence>
<evidence type="ECO:0000313" key="13">
    <source>
        <dbReference type="Proteomes" id="UP000276834"/>
    </source>
</evidence>
<dbReference type="FunFam" id="2.20.100.10:FF:000018">
    <property type="entry name" value="Thrombospondin type 1 domain containing 7A"/>
    <property type="match status" value="1"/>
</dbReference>
<keyword evidence="2 9" id="KW-0812">Transmembrane</keyword>
<evidence type="ECO:0000256" key="6">
    <source>
        <dbReference type="ARBA" id="ARBA00023136"/>
    </source>
</evidence>
<dbReference type="InterPro" id="IPR000884">
    <property type="entry name" value="TSP1_rpt"/>
</dbReference>
<dbReference type="InterPro" id="IPR051418">
    <property type="entry name" value="Spondin/Thrombospondin_T1"/>
</dbReference>
<dbReference type="GO" id="GO:0030036">
    <property type="term" value="P:actin cytoskeleton organization"/>
    <property type="evidence" value="ECO:0007669"/>
    <property type="project" value="TreeGrafter"/>
</dbReference>
<organism evidence="12 13">
    <name type="scientific">Chloebia gouldiae</name>
    <name type="common">Gouldian finch</name>
    <name type="synonym">Erythrura gouldiae</name>
    <dbReference type="NCBI Taxonomy" id="44316"/>
    <lineage>
        <taxon>Eukaryota</taxon>
        <taxon>Metazoa</taxon>
        <taxon>Chordata</taxon>
        <taxon>Craniata</taxon>
        <taxon>Vertebrata</taxon>
        <taxon>Euteleostomi</taxon>
        <taxon>Archelosauria</taxon>
        <taxon>Archosauria</taxon>
        <taxon>Dinosauria</taxon>
        <taxon>Saurischia</taxon>
        <taxon>Theropoda</taxon>
        <taxon>Coelurosauria</taxon>
        <taxon>Aves</taxon>
        <taxon>Neognathae</taxon>
        <taxon>Neoaves</taxon>
        <taxon>Telluraves</taxon>
        <taxon>Australaves</taxon>
        <taxon>Passeriformes</taxon>
        <taxon>Passeroidea</taxon>
        <taxon>Passeridae</taxon>
        <taxon>Chloebia</taxon>
    </lineage>
</organism>
<comment type="subcellular location">
    <subcellularLocation>
        <location evidence="1">Membrane</location>
        <topology evidence="1">Single-pass type I membrane protein</topology>
    </subcellularLocation>
</comment>
<evidence type="ECO:0000256" key="5">
    <source>
        <dbReference type="ARBA" id="ARBA00022989"/>
    </source>
</evidence>
<dbReference type="PANTHER" id="PTHR11311">
    <property type="entry name" value="SPONDIN"/>
    <property type="match status" value="1"/>
</dbReference>
<feature type="transmembrane region" description="Helical" evidence="9">
    <location>
        <begin position="28"/>
        <end position="48"/>
    </location>
</feature>
<keyword evidence="4" id="KW-0677">Repeat</keyword>
<sequence>MQLTQHPRAQTLALGNEPGMLINYKTCLSFFPALSLAASLLGCGLSVLGQMVRGRSVVLRAAGEGRPCPEQLTQHRSCPVKPCYSWLLGPWSPCTVQGGQCGDGLQVRNLTCVVHDASVSATSKPVENALCGDCHLTEWSEWSSCELTCISGRSFETTGRQSRSRAFIVQSAENQESCSGQEMETRPCSGGKCYDYVWQSSLWQDNVRTVWCQRSDGMNVTGGCSLQTKPAEVRHCSPPCRKPFSYCTQRGVCGCERGYTEVMRSNGLLDYCVKV</sequence>
<evidence type="ECO:0000259" key="11">
    <source>
        <dbReference type="Pfam" id="PF23308"/>
    </source>
</evidence>
<evidence type="ECO:0000259" key="10">
    <source>
        <dbReference type="Pfam" id="PF19028"/>
    </source>
</evidence>
<dbReference type="GO" id="GO:0005886">
    <property type="term" value="C:plasma membrane"/>
    <property type="evidence" value="ECO:0007669"/>
    <property type="project" value="TreeGrafter"/>
</dbReference>
<dbReference type="AlphaFoldDB" id="A0A3L8SPI9"/>
<accession>A0A3L8SPI9</accession>
<dbReference type="Pfam" id="PF00090">
    <property type="entry name" value="TSP_1"/>
    <property type="match status" value="2"/>
</dbReference>
<dbReference type="InterPro" id="IPR044004">
    <property type="entry name" value="TSP1_spondin_dom"/>
</dbReference>
<dbReference type="Pfam" id="PF23308">
    <property type="entry name" value="TSP1_TSH7A-B_C"/>
    <property type="match status" value="1"/>
</dbReference>
<evidence type="ECO:0000256" key="2">
    <source>
        <dbReference type="ARBA" id="ARBA00022692"/>
    </source>
</evidence>
<proteinExistence type="predicted"/>
<evidence type="ECO:0000256" key="7">
    <source>
        <dbReference type="ARBA" id="ARBA00023157"/>
    </source>
</evidence>
<keyword evidence="5 9" id="KW-1133">Transmembrane helix</keyword>
<dbReference type="InterPro" id="IPR056991">
    <property type="entry name" value="TSP1_TSH7A-B_C"/>
</dbReference>
<keyword evidence="3" id="KW-0732">Signal</keyword>
<dbReference type="Proteomes" id="UP000276834">
    <property type="component" value="Unassembled WGS sequence"/>
</dbReference>
<comment type="caution">
    <text evidence="12">The sequence shown here is derived from an EMBL/GenBank/DDBJ whole genome shotgun (WGS) entry which is preliminary data.</text>
</comment>
<dbReference type="Gene3D" id="2.20.100.10">
    <property type="entry name" value="Thrombospondin type-1 (TSP1) repeat"/>
    <property type="match status" value="1"/>
</dbReference>
<dbReference type="OrthoDB" id="5814848at2759"/>
<evidence type="ECO:0000256" key="9">
    <source>
        <dbReference type="SAM" id="Phobius"/>
    </source>
</evidence>
<dbReference type="PANTHER" id="PTHR11311:SF7">
    <property type="entry name" value="THROMBOSPONDIN TYPE-1 DOMAIN-CONTAINING PROTEIN 7B"/>
    <property type="match status" value="1"/>
</dbReference>
<dbReference type="InterPro" id="IPR036383">
    <property type="entry name" value="TSP1_rpt_sf"/>
</dbReference>
<feature type="domain" description="Thrombospondin type-1" evidence="11">
    <location>
        <begin position="238"/>
        <end position="275"/>
    </location>
</feature>
<dbReference type="PROSITE" id="PS50092">
    <property type="entry name" value="TSP1"/>
    <property type="match status" value="2"/>
</dbReference>
<evidence type="ECO:0000256" key="4">
    <source>
        <dbReference type="ARBA" id="ARBA00022737"/>
    </source>
</evidence>
<dbReference type="SUPFAM" id="SSF82895">
    <property type="entry name" value="TSP-1 type 1 repeat"/>
    <property type="match status" value="2"/>
</dbReference>
<evidence type="ECO:0000256" key="8">
    <source>
        <dbReference type="ARBA" id="ARBA00023180"/>
    </source>
</evidence>
<reference evidence="12 13" key="1">
    <citation type="journal article" date="2018" name="Proc. R. Soc. B">
        <title>A non-coding region near Follistatin controls head colour polymorphism in the Gouldian finch.</title>
        <authorList>
            <person name="Toomey M.B."/>
            <person name="Marques C.I."/>
            <person name="Andrade P."/>
            <person name="Araujo P.M."/>
            <person name="Sabatino S."/>
            <person name="Gazda M.A."/>
            <person name="Afonso S."/>
            <person name="Lopes R.J."/>
            <person name="Corbo J.C."/>
            <person name="Carneiro M."/>
        </authorList>
    </citation>
    <scope>NUCLEOTIDE SEQUENCE [LARGE SCALE GENOMIC DNA]</scope>
    <source>
        <strain evidence="12">Red01</strain>
        <tissue evidence="12">Muscle</tissue>
    </source>
</reference>
<feature type="domain" description="Spondin-like TSP1" evidence="10">
    <location>
        <begin position="134"/>
        <end position="193"/>
    </location>
</feature>
<dbReference type="SMART" id="SM00209">
    <property type="entry name" value="TSP1"/>
    <property type="match status" value="2"/>
</dbReference>
<dbReference type="Pfam" id="PF19028">
    <property type="entry name" value="TSP1_spondin"/>
    <property type="match status" value="1"/>
</dbReference>
<keyword evidence="6 9" id="KW-0472">Membrane</keyword>
<dbReference type="EMBL" id="QUSF01000012">
    <property type="protein sequence ID" value="RLW04959.1"/>
    <property type="molecule type" value="Genomic_DNA"/>
</dbReference>
<evidence type="ECO:0000256" key="1">
    <source>
        <dbReference type="ARBA" id="ARBA00004479"/>
    </source>
</evidence>
<keyword evidence="8" id="KW-0325">Glycoprotein</keyword>
<keyword evidence="13" id="KW-1185">Reference proteome</keyword>
<name>A0A3L8SPI9_CHLGU</name>
<evidence type="ECO:0000313" key="12">
    <source>
        <dbReference type="EMBL" id="RLW04959.1"/>
    </source>
</evidence>
<keyword evidence="7" id="KW-1015">Disulfide bond</keyword>
<protein>
    <submittedName>
        <fullName evidence="12">Uncharacterized protein</fullName>
    </submittedName>
</protein>
<gene>
    <name evidence="12" type="ORF">DV515_00005690</name>
</gene>